<name>A0A9W7ZQY2_9FUNG</name>
<dbReference type="InterPro" id="IPR027532">
    <property type="entry name" value="Mdm12"/>
</dbReference>
<feature type="compositionally biased region" description="Polar residues" evidence="10">
    <location>
        <begin position="204"/>
        <end position="222"/>
    </location>
</feature>
<dbReference type="CDD" id="cd21672">
    <property type="entry name" value="SMP_Mdm12"/>
    <property type="match status" value="1"/>
</dbReference>
<keyword evidence="5" id="KW-0445">Lipid transport</keyword>
<evidence type="ECO:0000256" key="3">
    <source>
        <dbReference type="ARBA" id="ARBA00022787"/>
    </source>
</evidence>
<dbReference type="InterPro" id="IPR031468">
    <property type="entry name" value="SMP_LBD"/>
</dbReference>
<keyword evidence="6" id="KW-0446">Lipid-binding</keyword>
<feature type="compositionally biased region" description="Polar residues" evidence="10">
    <location>
        <begin position="68"/>
        <end position="79"/>
    </location>
</feature>
<evidence type="ECO:0000256" key="4">
    <source>
        <dbReference type="ARBA" id="ARBA00022824"/>
    </source>
</evidence>
<evidence type="ECO:0000256" key="8">
    <source>
        <dbReference type="ARBA" id="ARBA00023136"/>
    </source>
</evidence>
<evidence type="ECO:0000256" key="9">
    <source>
        <dbReference type="HAMAP-Rule" id="MF_03104"/>
    </source>
</evidence>
<evidence type="ECO:0000256" key="6">
    <source>
        <dbReference type="ARBA" id="ARBA00023121"/>
    </source>
</evidence>
<keyword evidence="13" id="KW-1185">Reference proteome</keyword>
<dbReference type="PANTHER" id="PTHR28204:SF1">
    <property type="entry name" value="MITOCHONDRIAL DISTRIBUTION AND MORPHOLOGY PROTEIN 12"/>
    <property type="match status" value="1"/>
</dbReference>
<dbReference type="GO" id="GO:0015914">
    <property type="term" value="P:phospholipid transport"/>
    <property type="evidence" value="ECO:0007669"/>
    <property type="project" value="TreeGrafter"/>
</dbReference>
<evidence type="ECO:0000256" key="5">
    <source>
        <dbReference type="ARBA" id="ARBA00023055"/>
    </source>
</evidence>
<feature type="region of interest" description="Disordered" evidence="10">
    <location>
        <begin position="67"/>
        <end position="101"/>
    </location>
</feature>
<proteinExistence type="inferred from homology"/>
<dbReference type="OrthoDB" id="3356905at2759"/>
<sequence>MSFQIFWDRLDSGVARTIQERLNARLATLPKPDMIGDLSITDLDLGSVAPHVEILDITDPYPEFYLPETSQAGSDSIPVNSEGGRPGMTTSARVPAKEVPAPLHKVADTSSGALYTRQTEQQHPPPSPPPPPSTVPVSQGSTYSISSREAGEDPGDPPPFTLGERTPPNALNPAIATSELAMGYTPSGPHQTPAAATTTTTTTSPDIENGNATTADPVSPSSLDTQVTLAVSYKGNMSVTVRTSLRLNYPSPAFLELPVVLKLTGFDFAATAVVATVAQRICCTFIKSQDDGPPRSLLTSVYVRSEIGDQSKHVLRNVEKIESFVVNQVRRVIDQDFIFPRYHTLNGNMF</sequence>
<dbReference type="EMBL" id="JANBPT010000704">
    <property type="protein sequence ID" value="KAJ1914116.1"/>
    <property type="molecule type" value="Genomic_DNA"/>
</dbReference>
<comment type="function">
    <text evidence="9">Component of the ERMES/MDM complex, which serves as a molecular tether to connect the endoplasmic reticulum (ER) and mitochondria. Components of this complex are involved in the control of mitochondrial shape and protein biogenesis, and function in nonvesicular lipid trafficking between the ER and mitochondria. MDM12 is required for the interaction of the ER-resident membrane protein MMM1 and the outer mitochondrial membrane-resident beta-barrel protein MDM10. The MDM12-MMM1 subcomplex functions in the major beta-barrel assembly pathway that is responsible for biogenesis of all mitochondrial outer membrane beta-barrel proteins, and acts in a late step after the SAM complex. The MDM10-MDM12-MMM1 subcomplex further acts in the TOM40-specific pathway after the action of the MDM12-MMM1 complex. Essential for establishing and maintaining the structure of mitochondria and maintenance of mtDNA nucleoids.</text>
</comment>
<feature type="region of interest" description="Disordered" evidence="10">
    <location>
        <begin position="117"/>
        <end position="222"/>
    </location>
</feature>
<evidence type="ECO:0000256" key="2">
    <source>
        <dbReference type="ARBA" id="ARBA00022448"/>
    </source>
</evidence>
<evidence type="ECO:0000313" key="13">
    <source>
        <dbReference type="Proteomes" id="UP001150569"/>
    </source>
</evidence>
<comment type="caution">
    <text evidence="12">The sequence shown here is derived from an EMBL/GenBank/DDBJ whole genome shotgun (WGS) entry which is preliminary data.</text>
</comment>
<evidence type="ECO:0000256" key="10">
    <source>
        <dbReference type="SAM" id="MobiDB-lite"/>
    </source>
</evidence>
<dbReference type="GO" id="GO:0008289">
    <property type="term" value="F:lipid binding"/>
    <property type="evidence" value="ECO:0007669"/>
    <property type="project" value="UniProtKB-KW"/>
</dbReference>
<comment type="subunit">
    <text evidence="9">Component of the ER-mitochondria encounter structure (ERMES) or MDM complex, composed of MMM1, MDM10, MDM12 and MDM34. A MMM1 homodimer associates with one molecule of MDM12 on each side in a pairwise head-to-tail manner, and the SMP-LTD domains of MMM1 and MDM12 generate a continuous hydrophobic tunnel for phospholipid trafficking.</text>
</comment>
<gene>
    <name evidence="12" type="primary">MDM12_3</name>
    <name evidence="9" type="synonym">MDM12</name>
    <name evidence="12" type="ORF">IWQ60_008935</name>
</gene>
<dbReference type="Pfam" id="PF26544">
    <property type="entry name" value="Mdm12"/>
    <property type="match status" value="2"/>
</dbReference>
<feature type="domain" description="SMP-LTD" evidence="11">
    <location>
        <begin position="1"/>
        <end position="348"/>
    </location>
</feature>
<dbReference type="GO" id="GO:0032865">
    <property type="term" value="C:ERMES complex"/>
    <property type="evidence" value="ECO:0007669"/>
    <property type="project" value="UniProtKB-UniRule"/>
</dbReference>
<comment type="similarity">
    <text evidence="9">Belongs to the MDM12 family.</text>
</comment>
<dbReference type="HAMAP" id="MF_03104">
    <property type="entry name" value="Mdm12"/>
    <property type="match status" value="1"/>
</dbReference>
<comment type="subcellular location">
    <subcellularLocation>
        <location evidence="1">Membrane</location>
    </subcellularLocation>
    <subcellularLocation>
        <location evidence="9">Mitochondrion outer membrane</location>
        <topology evidence="9">Peripheral membrane protein</topology>
        <orientation evidence="9">Cytoplasmic side</orientation>
    </subcellularLocation>
    <subcellularLocation>
        <location evidence="9">Endoplasmic reticulum membrane</location>
        <topology evidence="9">Peripheral membrane protein</topology>
        <orientation evidence="9">Cytoplasmic side</orientation>
    </subcellularLocation>
    <text evidence="9">The ERMES/MDM complex localizes to a few discrete foci (around 10 per single cell), that represent mitochondria-endoplasmic reticulum junctions. These foci are often found next to mtDNA nucleoids.</text>
</comment>
<evidence type="ECO:0000256" key="7">
    <source>
        <dbReference type="ARBA" id="ARBA00023128"/>
    </source>
</evidence>
<dbReference type="GO" id="GO:0005789">
    <property type="term" value="C:endoplasmic reticulum membrane"/>
    <property type="evidence" value="ECO:0007669"/>
    <property type="project" value="UniProtKB-SubCell"/>
</dbReference>
<evidence type="ECO:0000256" key="1">
    <source>
        <dbReference type="ARBA" id="ARBA00004370"/>
    </source>
</evidence>
<dbReference type="PROSITE" id="PS51847">
    <property type="entry name" value="SMP"/>
    <property type="match status" value="1"/>
</dbReference>
<keyword evidence="4 9" id="KW-0256">Endoplasmic reticulum</keyword>
<accession>A0A9W7ZQY2</accession>
<dbReference type="AlphaFoldDB" id="A0A9W7ZQY2"/>
<protein>
    <recommendedName>
        <fullName evidence="9">Mitochondrial distribution and morphology protein 12</fullName>
    </recommendedName>
    <alternativeName>
        <fullName evidence="9">Mitochondrial inheritance component MDM12</fullName>
    </alternativeName>
</protein>
<keyword evidence="2" id="KW-0813">Transport</keyword>
<reference evidence="12" key="1">
    <citation type="submission" date="2022-07" db="EMBL/GenBank/DDBJ databases">
        <title>Phylogenomic reconstructions and comparative analyses of Kickxellomycotina fungi.</title>
        <authorList>
            <person name="Reynolds N.K."/>
            <person name="Stajich J.E."/>
            <person name="Barry K."/>
            <person name="Grigoriev I.V."/>
            <person name="Crous P."/>
            <person name="Smith M.E."/>
        </authorList>
    </citation>
    <scope>NUCLEOTIDE SEQUENCE</scope>
    <source>
        <strain evidence="12">RSA 861</strain>
    </source>
</reference>
<feature type="compositionally biased region" description="Low complexity" evidence="10">
    <location>
        <begin position="192"/>
        <end position="203"/>
    </location>
</feature>
<keyword evidence="3 9" id="KW-1000">Mitochondrion outer membrane</keyword>
<feature type="compositionally biased region" description="Pro residues" evidence="10">
    <location>
        <begin position="123"/>
        <end position="134"/>
    </location>
</feature>
<organism evidence="12 13">
    <name type="scientific">Tieghemiomyces parasiticus</name>
    <dbReference type="NCBI Taxonomy" id="78921"/>
    <lineage>
        <taxon>Eukaryota</taxon>
        <taxon>Fungi</taxon>
        <taxon>Fungi incertae sedis</taxon>
        <taxon>Zoopagomycota</taxon>
        <taxon>Kickxellomycotina</taxon>
        <taxon>Dimargaritomycetes</taxon>
        <taxon>Dimargaritales</taxon>
        <taxon>Dimargaritaceae</taxon>
        <taxon>Tieghemiomyces</taxon>
    </lineage>
</organism>
<evidence type="ECO:0000259" key="11">
    <source>
        <dbReference type="PROSITE" id="PS51847"/>
    </source>
</evidence>
<dbReference type="Proteomes" id="UP001150569">
    <property type="component" value="Unassembled WGS sequence"/>
</dbReference>
<keyword evidence="8 9" id="KW-0472">Membrane</keyword>
<evidence type="ECO:0000313" key="12">
    <source>
        <dbReference type="EMBL" id="KAJ1914116.1"/>
    </source>
</evidence>
<dbReference type="GO" id="GO:1990456">
    <property type="term" value="P:mitochondrion-endoplasmic reticulum membrane tethering"/>
    <property type="evidence" value="ECO:0007669"/>
    <property type="project" value="TreeGrafter"/>
</dbReference>
<dbReference type="GO" id="GO:0045040">
    <property type="term" value="P:protein insertion into mitochondrial outer membrane"/>
    <property type="evidence" value="ECO:0007669"/>
    <property type="project" value="UniProtKB-UniRule"/>
</dbReference>
<keyword evidence="7 9" id="KW-0496">Mitochondrion</keyword>
<dbReference type="PANTHER" id="PTHR28204">
    <property type="entry name" value="MITOCHONDRIAL DISTRIBUTION AND MORPHOLOGY PROTEIN 12"/>
    <property type="match status" value="1"/>
</dbReference>